<gene>
    <name evidence="9" type="ORF">PCL_04136</name>
</gene>
<evidence type="ECO:0000256" key="3">
    <source>
        <dbReference type="ARBA" id="ARBA00022692"/>
    </source>
</evidence>
<evidence type="ECO:0000256" key="2">
    <source>
        <dbReference type="ARBA" id="ARBA00010992"/>
    </source>
</evidence>
<reference evidence="9 10" key="1">
    <citation type="journal article" date="2016" name="Front. Microbiol.">
        <title>Genome and transcriptome sequences reveal the specific parasitism of the nematophagous Purpureocillium lilacinum 36-1.</title>
        <authorList>
            <person name="Xie J."/>
            <person name="Li S."/>
            <person name="Mo C."/>
            <person name="Xiao X."/>
            <person name="Peng D."/>
            <person name="Wang G."/>
            <person name="Xiao Y."/>
        </authorList>
    </citation>
    <scope>NUCLEOTIDE SEQUENCE [LARGE SCALE GENOMIC DNA]</scope>
    <source>
        <strain evidence="9 10">36-1</strain>
    </source>
</reference>
<dbReference type="SUPFAM" id="SSF103473">
    <property type="entry name" value="MFS general substrate transporter"/>
    <property type="match status" value="1"/>
</dbReference>
<comment type="subcellular location">
    <subcellularLocation>
        <location evidence="1">Membrane</location>
        <topology evidence="1">Multi-pass membrane protein</topology>
    </subcellularLocation>
</comment>
<dbReference type="InterPro" id="IPR005829">
    <property type="entry name" value="Sugar_transporter_CS"/>
</dbReference>
<feature type="transmembrane region" description="Helical" evidence="7">
    <location>
        <begin position="572"/>
        <end position="594"/>
    </location>
</feature>
<keyword evidence="4 7" id="KW-1133">Transmembrane helix</keyword>
<dbReference type="Pfam" id="PF00083">
    <property type="entry name" value="Sugar_tr"/>
    <property type="match status" value="2"/>
</dbReference>
<feature type="transmembrane region" description="Helical" evidence="7">
    <location>
        <begin position="245"/>
        <end position="265"/>
    </location>
</feature>
<dbReference type="PROSITE" id="PS50850">
    <property type="entry name" value="MFS"/>
    <property type="match status" value="1"/>
</dbReference>
<evidence type="ECO:0000313" key="9">
    <source>
        <dbReference type="EMBL" id="PWI76942.1"/>
    </source>
</evidence>
<dbReference type="Gene3D" id="1.20.1250.20">
    <property type="entry name" value="MFS general substrate transporter like domains"/>
    <property type="match status" value="1"/>
</dbReference>
<evidence type="ECO:0000256" key="6">
    <source>
        <dbReference type="SAM" id="MobiDB-lite"/>
    </source>
</evidence>
<dbReference type="PANTHER" id="PTHR48022">
    <property type="entry name" value="PLASTIDIC GLUCOSE TRANSPORTER 4"/>
    <property type="match status" value="1"/>
</dbReference>
<dbReference type="GO" id="GO:0005351">
    <property type="term" value="F:carbohydrate:proton symporter activity"/>
    <property type="evidence" value="ECO:0007669"/>
    <property type="project" value="TreeGrafter"/>
</dbReference>
<evidence type="ECO:0000256" key="4">
    <source>
        <dbReference type="ARBA" id="ARBA00022989"/>
    </source>
</evidence>
<name>A0A2U3ER20_PURLI</name>
<dbReference type="InterPro" id="IPR036259">
    <property type="entry name" value="MFS_trans_sf"/>
</dbReference>
<comment type="caution">
    <text evidence="9">The sequence shown here is derived from an EMBL/GenBank/DDBJ whole genome shotgun (WGS) entry which is preliminary data.</text>
</comment>
<dbReference type="AlphaFoldDB" id="A0A2U3ER20"/>
<evidence type="ECO:0000256" key="5">
    <source>
        <dbReference type="ARBA" id="ARBA00023136"/>
    </source>
</evidence>
<accession>A0A2U3ER20</accession>
<evidence type="ECO:0000313" key="10">
    <source>
        <dbReference type="Proteomes" id="UP000245956"/>
    </source>
</evidence>
<feature type="region of interest" description="Disordered" evidence="6">
    <location>
        <begin position="58"/>
        <end position="82"/>
    </location>
</feature>
<feature type="domain" description="Major facilitator superfamily (MFS) profile" evidence="8">
    <location>
        <begin position="252"/>
        <end position="726"/>
    </location>
</feature>
<feature type="transmembrane region" description="Helical" evidence="7">
    <location>
        <begin position="601"/>
        <end position="620"/>
    </location>
</feature>
<protein>
    <submittedName>
        <fullName evidence="9">Maltose permease</fullName>
    </submittedName>
</protein>
<organism evidence="9 10">
    <name type="scientific">Purpureocillium lilacinum</name>
    <name type="common">Paecilomyces lilacinus</name>
    <dbReference type="NCBI Taxonomy" id="33203"/>
    <lineage>
        <taxon>Eukaryota</taxon>
        <taxon>Fungi</taxon>
        <taxon>Dikarya</taxon>
        <taxon>Ascomycota</taxon>
        <taxon>Pezizomycotina</taxon>
        <taxon>Sordariomycetes</taxon>
        <taxon>Hypocreomycetidae</taxon>
        <taxon>Hypocreales</taxon>
        <taxon>Ophiocordycipitaceae</taxon>
        <taxon>Purpureocillium</taxon>
    </lineage>
</organism>
<feature type="transmembrane region" description="Helical" evidence="7">
    <location>
        <begin position="703"/>
        <end position="720"/>
    </location>
</feature>
<evidence type="ECO:0000259" key="8">
    <source>
        <dbReference type="PROSITE" id="PS50850"/>
    </source>
</evidence>
<keyword evidence="3 7" id="KW-0812">Transmembrane</keyword>
<comment type="similarity">
    <text evidence="2">Belongs to the major facilitator superfamily. Sugar transporter (TC 2.A.1.1) family.</text>
</comment>
<feature type="transmembrane region" description="Helical" evidence="7">
    <location>
        <begin position="539"/>
        <end position="560"/>
    </location>
</feature>
<feature type="transmembrane region" description="Helical" evidence="7">
    <location>
        <begin position="328"/>
        <end position="346"/>
    </location>
</feature>
<evidence type="ECO:0000256" key="7">
    <source>
        <dbReference type="SAM" id="Phobius"/>
    </source>
</evidence>
<dbReference type="InterPro" id="IPR050360">
    <property type="entry name" value="MFS_Sugar_Transporters"/>
</dbReference>
<keyword evidence="5 7" id="KW-0472">Membrane</keyword>
<dbReference type="FunFam" id="1.20.1250.20:FF:000078">
    <property type="entry name" value="MFS maltose transporter, putative"/>
    <property type="match status" value="1"/>
</dbReference>
<feature type="transmembrane region" description="Helical" evidence="7">
    <location>
        <begin position="669"/>
        <end position="691"/>
    </location>
</feature>
<dbReference type="EMBL" id="LCWV01000001">
    <property type="protein sequence ID" value="PWI76942.1"/>
    <property type="molecule type" value="Genomic_DNA"/>
</dbReference>
<dbReference type="Proteomes" id="UP000245956">
    <property type="component" value="Unassembled WGS sequence"/>
</dbReference>
<feature type="transmembrane region" description="Helical" evidence="7">
    <location>
        <begin position="352"/>
        <end position="374"/>
    </location>
</feature>
<evidence type="ECO:0000256" key="1">
    <source>
        <dbReference type="ARBA" id="ARBA00004141"/>
    </source>
</evidence>
<feature type="transmembrane region" description="Helical" evidence="7">
    <location>
        <begin position="632"/>
        <end position="657"/>
    </location>
</feature>
<feature type="transmembrane region" description="Helical" evidence="7">
    <location>
        <begin position="386"/>
        <end position="403"/>
    </location>
</feature>
<feature type="transmembrane region" description="Helical" evidence="7">
    <location>
        <begin position="449"/>
        <end position="472"/>
    </location>
</feature>
<dbReference type="InterPro" id="IPR005828">
    <property type="entry name" value="MFS_sugar_transport-like"/>
</dbReference>
<sequence>MRGWGTVATFDGEYAETDLVLLPAAETNDARQPEFTSHPRLTTRDLIQLSQDPECDFWHHAPGHNPGASASSKSREGGSFAARFATPPSPVIWYMPSVWRVEKTGDRCGTWSVVSCLASERRVDSNSPQDSVRGQAPVIAGVCRRTPEAPPAWAATPLTSRQAPLALSLAGAIPHDTGTMATDDHDHQHRAGDYPQTSDEKHVVSAAENTHRDSVAKPGALAADAELVEAIRAENQLTFGQALRLYPKAIGWSAFVSMGVIMLAFDPQLIGNLYATPQFQRDFGYEFEGEYVIDASWQTGLSMGNPIGQVVGALFAAYPMEWFGRKRTFAACVVLTAGLVFIQFFARSLNVLLAGELLAGLVLGQFVVIAPAYASEVCPTAVRGHLTAYVNLCFVAGQLLGYARNSVPSIPMTRAMQSRTSALRPTPSNKCWILGNGVCNGTSKLENHWAYSIPFALQWFWIAVIIPGMFFVPESPWWLVRKGRMEDAEASLRRLASSKVNVTATLAFIVETDRLEQELEAGSTYMDCFKKVNLRRTEISIGVYCAQVLSGIYLINYGTYFFQQAGLPTDEAFNMAVGFLAVGFVGTLVSWGLMVRIGRRVLFVWGLAMLTFLQLLIGILDCVPGRPSGAIWAESILMLVWNFFYDISIGPICFVLLSECSATRVRSKSIAIATAAQALLGIVMTVAIPYLENPTEANIQGKLGFFFGGLAGLCLVWSYFRVPETMGRSYEELDLLFDHGVSARKFKGYRLEGAISSSNNEEERLTKGA</sequence>
<proteinExistence type="inferred from homology"/>
<dbReference type="GO" id="GO:0016020">
    <property type="term" value="C:membrane"/>
    <property type="evidence" value="ECO:0007669"/>
    <property type="project" value="UniProtKB-SubCell"/>
</dbReference>
<dbReference type="PANTHER" id="PTHR48022:SF83">
    <property type="entry name" value="MAJOR FACILITATOR SUPERFAMILY (MFS) PROFILE DOMAIN-CONTAINING PROTEIN"/>
    <property type="match status" value="1"/>
</dbReference>
<dbReference type="InterPro" id="IPR020846">
    <property type="entry name" value="MFS_dom"/>
</dbReference>
<dbReference type="PROSITE" id="PS00216">
    <property type="entry name" value="SUGAR_TRANSPORT_1"/>
    <property type="match status" value="1"/>
</dbReference>